<keyword evidence="1" id="KW-0812">Transmembrane</keyword>
<dbReference type="PANTHER" id="PTHR21180">
    <property type="entry name" value="ENDONUCLEASE/EXONUCLEASE/PHOSPHATASE FAMILY DOMAIN-CONTAINING PROTEIN 1"/>
    <property type="match status" value="1"/>
</dbReference>
<keyword evidence="1" id="KW-0472">Membrane</keyword>
<sequence>MQIRTSFISMNFIHFKHIFHFTKYQRTGLVILFCIMILLQSIYFFSDFNISENQSLAKNGWLALQSEIDNEKSVQKNNKPVSYLFNPNFISDYKGYKLGMSVEEIDRLIAFRKENKYVNSAEEFQKVTGISDSLLNKISPLFKFPDWVQNKTHFKTEKIEYAQKSFSKKVEKFEILDINHATQEDLIKIYGIGEGLSSRILKQKEVLGCFVSMDQMNEIWGLSPEVISELNKHFKVIIPSTLKKIDINNASLKELSQFPYFKYALAKQIVTYRSMNGDFANIEDLAKIKDFPVEKAKIISLYLEY</sequence>
<dbReference type="InterPro" id="IPR051675">
    <property type="entry name" value="Endo/Exo/Phosphatase_dom_1"/>
</dbReference>
<dbReference type="SUPFAM" id="SSF47781">
    <property type="entry name" value="RuvA domain 2-like"/>
    <property type="match status" value="3"/>
</dbReference>
<dbReference type="EMBL" id="CP030261">
    <property type="protein sequence ID" value="AXB56772.1"/>
    <property type="molecule type" value="Genomic_DNA"/>
</dbReference>
<gene>
    <name evidence="2" type="ORF">HYN86_09230</name>
</gene>
<dbReference type="Gene3D" id="1.10.150.280">
    <property type="entry name" value="AF1531-like domain"/>
    <property type="match status" value="1"/>
</dbReference>
<proteinExistence type="predicted"/>
<feature type="transmembrane region" description="Helical" evidence="1">
    <location>
        <begin position="27"/>
        <end position="45"/>
    </location>
</feature>
<reference evidence="2 3" key="1">
    <citation type="submission" date="2018-06" db="EMBL/GenBank/DDBJ databases">
        <title>Genome sequencing of Flavobacterium.</title>
        <authorList>
            <person name="Baek M.-G."/>
            <person name="Yi H."/>
        </authorList>
    </citation>
    <scope>NUCLEOTIDE SEQUENCE [LARGE SCALE GENOMIC DNA]</scope>
    <source>
        <strain evidence="2 3">HYN0086</strain>
    </source>
</reference>
<evidence type="ECO:0000313" key="3">
    <source>
        <dbReference type="Proteomes" id="UP000251561"/>
    </source>
</evidence>
<dbReference type="Pfam" id="PF12836">
    <property type="entry name" value="HHH_3"/>
    <property type="match status" value="2"/>
</dbReference>
<dbReference type="OrthoDB" id="981124at2"/>
<accession>A0A344LS80</accession>
<keyword evidence="3" id="KW-1185">Reference proteome</keyword>
<dbReference type="Gene3D" id="1.10.150.320">
    <property type="entry name" value="Photosystem II 12 kDa extrinsic protein"/>
    <property type="match status" value="1"/>
</dbReference>
<dbReference type="Proteomes" id="UP000251561">
    <property type="component" value="Chromosome"/>
</dbReference>
<dbReference type="PANTHER" id="PTHR21180:SF32">
    <property type="entry name" value="ENDONUCLEASE_EXONUCLEASE_PHOSPHATASE FAMILY DOMAIN-CONTAINING PROTEIN 1"/>
    <property type="match status" value="1"/>
</dbReference>
<dbReference type="KEGG" id="ffl:HYN86_09230"/>
<dbReference type="InterPro" id="IPR010994">
    <property type="entry name" value="RuvA_2-like"/>
</dbReference>
<keyword evidence="1" id="KW-1133">Transmembrane helix</keyword>
<dbReference type="AlphaFoldDB" id="A0A344LS80"/>
<protein>
    <submittedName>
        <fullName evidence="2">Helix-hairpin-helix domain-containing protein</fullName>
    </submittedName>
</protein>
<evidence type="ECO:0000313" key="2">
    <source>
        <dbReference type="EMBL" id="AXB56772.1"/>
    </source>
</evidence>
<organism evidence="2 3">
    <name type="scientific">Flavobacterium fluviale</name>
    <dbReference type="NCBI Taxonomy" id="2249356"/>
    <lineage>
        <taxon>Bacteria</taxon>
        <taxon>Pseudomonadati</taxon>
        <taxon>Bacteroidota</taxon>
        <taxon>Flavobacteriia</taxon>
        <taxon>Flavobacteriales</taxon>
        <taxon>Flavobacteriaceae</taxon>
        <taxon>Flavobacterium</taxon>
    </lineage>
</organism>
<name>A0A344LS80_9FLAO</name>
<evidence type="ECO:0000256" key="1">
    <source>
        <dbReference type="SAM" id="Phobius"/>
    </source>
</evidence>